<dbReference type="GO" id="GO:0005737">
    <property type="term" value="C:cytoplasm"/>
    <property type="evidence" value="ECO:0007669"/>
    <property type="project" value="TreeGrafter"/>
</dbReference>
<dbReference type="Proteomes" id="UP000694424">
    <property type="component" value="Unplaced"/>
</dbReference>
<organism evidence="3 4">
    <name type="scientific">Apteryx owenii</name>
    <name type="common">Little spotted kiwi</name>
    <dbReference type="NCBI Taxonomy" id="8824"/>
    <lineage>
        <taxon>Eukaryota</taxon>
        <taxon>Metazoa</taxon>
        <taxon>Chordata</taxon>
        <taxon>Craniata</taxon>
        <taxon>Vertebrata</taxon>
        <taxon>Euteleostomi</taxon>
        <taxon>Archelosauria</taxon>
        <taxon>Archosauria</taxon>
        <taxon>Dinosauria</taxon>
        <taxon>Saurischia</taxon>
        <taxon>Theropoda</taxon>
        <taxon>Coelurosauria</taxon>
        <taxon>Aves</taxon>
        <taxon>Palaeognathae</taxon>
        <taxon>Apterygiformes</taxon>
        <taxon>Apterygidae</taxon>
        <taxon>Apteryx</taxon>
    </lineage>
</organism>
<dbReference type="Ensembl" id="ENSAOWT00000011582.1">
    <property type="protein sequence ID" value="ENSAOWP00000010191.1"/>
    <property type="gene ID" value="ENSAOWG00000007020.1"/>
</dbReference>
<sequence>MAEAAQGRVQAAVESMVQGLERDSIRGMQVRAAAAAQHPPGRICARLPSATGAPRGPCASSVQPCASLVRAHPVQALCTPAQAPCKPWHILCGPCASTVQALCPSCAAPVQAPCKPCARPAQAPRGPLHAPRPAAHAGGQRLAEGRGPCRPLGAMFRCSAQCCESSAASMQQVQQCIERCHAPLAQAQAIVTGELERFQDRLSRCTLHCNDKARDSLEAGGPEARVRAQLDACVAACGDEHLRLLPAMARKMKESLAALVGKVWG</sequence>
<keyword evidence="4" id="KW-1185">Reference proteome</keyword>
<dbReference type="InterPro" id="IPR008560">
    <property type="entry name" value="DUF842_euk"/>
</dbReference>
<evidence type="ECO:0000256" key="1">
    <source>
        <dbReference type="ARBA" id="ARBA00009952"/>
    </source>
</evidence>
<dbReference type="PANTHER" id="PTHR21096:SF0">
    <property type="entry name" value="PROTEIN FAM136A"/>
    <property type="match status" value="1"/>
</dbReference>
<accession>A0A8B9PHG2</accession>
<comment type="similarity">
    <text evidence="1">Belongs to the FAM136 family.</text>
</comment>
<evidence type="ECO:0000256" key="2">
    <source>
        <dbReference type="ARBA" id="ARBA00017657"/>
    </source>
</evidence>
<dbReference type="AlphaFoldDB" id="A0A8B9PHG2"/>
<dbReference type="Pfam" id="PF05811">
    <property type="entry name" value="DUF842"/>
    <property type="match status" value="1"/>
</dbReference>
<evidence type="ECO:0000313" key="3">
    <source>
        <dbReference type="Ensembl" id="ENSAOWP00000010191.1"/>
    </source>
</evidence>
<dbReference type="PANTHER" id="PTHR21096">
    <property type="entry name" value="PROTEIN FAM136A"/>
    <property type="match status" value="1"/>
</dbReference>
<reference evidence="3" key="1">
    <citation type="submission" date="2025-08" db="UniProtKB">
        <authorList>
            <consortium name="Ensembl"/>
        </authorList>
    </citation>
    <scope>IDENTIFICATION</scope>
</reference>
<protein>
    <recommendedName>
        <fullName evidence="2">Protein FAM136A</fullName>
    </recommendedName>
</protein>
<name>A0A8B9PHG2_APTOW</name>
<evidence type="ECO:0000313" key="4">
    <source>
        <dbReference type="Proteomes" id="UP000694424"/>
    </source>
</evidence>
<proteinExistence type="inferred from homology"/>
<reference evidence="3" key="2">
    <citation type="submission" date="2025-09" db="UniProtKB">
        <authorList>
            <consortium name="Ensembl"/>
        </authorList>
    </citation>
    <scope>IDENTIFICATION</scope>
</reference>